<gene>
    <name evidence="1" type="ORF">ERL59_04250</name>
</gene>
<dbReference type="Proteomes" id="UP000448943">
    <property type="component" value="Unassembled WGS sequence"/>
</dbReference>
<protein>
    <submittedName>
        <fullName evidence="1">Uncharacterized protein</fullName>
    </submittedName>
</protein>
<dbReference type="AlphaFoldDB" id="A0A6N9PYX1"/>
<keyword evidence="2" id="KW-1185">Reference proteome</keyword>
<dbReference type="RefSeq" id="WP_160644889.1">
    <property type="nucleotide sequence ID" value="NZ_SIJB01000011.1"/>
</dbReference>
<organism evidence="1 2">
    <name type="scientific">Chengkuizengella marina</name>
    <dbReference type="NCBI Taxonomy" id="2507566"/>
    <lineage>
        <taxon>Bacteria</taxon>
        <taxon>Bacillati</taxon>
        <taxon>Bacillota</taxon>
        <taxon>Bacilli</taxon>
        <taxon>Bacillales</taxon>
        <taxon>Paenibacillaceae</taxon>
        <taxon>Chengkuizengella</taxon>
    </lineage>
</organism>
<evidence type="ECO:0000313" key="2">
    <source>
        <dbReference type="Proteomes" id="UP000448943"/>
    </source>
</evidence>
<reference evidence="1 2" key="1">
    <citation type="submission" date="2019-01" db="EMBL/GenBank/DDBJ databases">
        <title>Chengkuizengella sp. nov., isolated from deep-sea sediment of East Pacific Ocean.</title>
        <authorList>
            <person name="Yang J."/>
            <person name="Lai Q."/>
            <person name="Shao Z."/>
        </authorList>
    </citation>
    <scope>NUCLEOTIDE SEQUENCE [LARGE SCALE GENOMIC DNA]</scope>
    <source>
        <strain evidence="1 2">YPA3-1-1</strain>
    </source>
</reference>
<name>A0A6N9PYX1_9BACL</name>
<sequence>MGVFDNSICDCCVCPMQCVLEQLVGEDVQIITLIRASLQPEPLFDVKDFIAFSEVGDFPVCNISGVAYPATLTNKLKLKSTQKNTGKCVCCENPITRRLNEMMRQEVEIEFLFQLQPIVAGTIFKVGEGIVLLDQGGSELDLAISTCSITRIIPQ</sequence>
<comment type="caution">
    <text evidence="1">The sequence shown here is derived from an EMBL/GenBank/DDBJ whole genome shotgun (WGS) entry which is preliminary data.</text>
</comment>
<accession>A0A6N9PYX1</accession>
<dbReference type="OrthoDB" id="2881384at2"/>
<dbReference type="EMBL" id="SIJB01000011">
    <property type="protein sequence ID" value="NBI28167.1"/>
    <property type="molecule type" value="Genomic_DNA"/>
</dbReference>
<proteinExistence type="predicted"/>
<evidence type="ECO:0000313" key="1">
    <source>
        <dbReference type="EMBL" id="NBI28167.1"/>
    </source>
</evidence>